<evidence type="ECO:0000256" key="7">
    <source>
        <dbReference type="ARBA" id="ARBA00022692"/>
    </source>
</evidence>
<evidence type="ECO:0000256" key="1">
    <source>
        <dbReference type="ARBA" id="ARBA00004377"/>
    </source>
</evidence>
<evidence type="ECO:0000256" key="12">
    <source>
        <dbReference type="SAM" id="Phobius"/>
    </source>
</evidence>
<dbReference type="GO" id="GO:0015628">
    <property type="term" value="P:protein secretion by the type II secretion system"/>
    <property type="evidence" value="ECO:0007669"/>
    <property type="project" value="InterPro"/>
</dbReference>
<keyword evidence="8" id="KW-0653">Protein transport</keyword>
<keyword evidence="7 12" id="KW-0812">Transmembrane</keyword>
<dbReference type="EMBL" id="PDVW01000011">
    <property type="protein sequence ID" value="POY49857.1"/>
    <property type="molecule type" value="Genomic_DNA"/>
</dbReference>
<dbReference type="InterPro" id="IPR045584">
    <property type="entry name" value="Pilin-like"/>
</dbReference>
<sequence>MYLQRLYDLSVTTAYELCRQPQITMPVFIGDCCRWIVGSCYRWRREKDGKSAMKRSTRKQQGFTLLEMMLVVLLAGIAASMVVMAFPPERQNDSAWQLARFQAQLEFAAESSQVNEYMLGVRIHPDRWQFYQLQRPAASEGTPIPSGDRWQGYKWQPWQPHRVSASASLPEALRLELLQADGKKVDKTQSGDDPDILILPGGEITPFRLLVKSENKALSNWLQVDSNGRFVTSMSQGKKR</sequence>
<evidence type="ECO:0000313" key="13">
    <source>
        <dbReference type="EMBL" id="POY49857.1"/>
    </source>
</evidence>
<evidence type="ECO:0000256" key="4">
    <source>
        <dbReference type="ARBA" id="ARBA00022475"/>
    </source>
</evidence>
<keyword evidence="3" id="KW-0813">Transport</keyword>
<comment type="subcellular location">
    <subcellularLocation>
        <location evidence="1">Cell inner membrane</location>
        <topology evidence="1">Single-pass membrane protein</topology>
    </subcellularLocation>
</comment>
<keyword evidence="4" id="KW-1003">Cell membrane</keyword>
<dbReference type="PROSITE" id="PS00409">
    <property type="entry name" value="PROKAR_NTER_METHYL"/>
    <property type="match status" value="1"/>
</dbReference>
<evidence type="ECO:0000256" key="3">
    <source>
        <dbReference type="ARBA" id="ARBA00022448"/>
    </source>
</evidence>
<dbReference type="GO" id="GO:0005886">
    <property type="term" value="C:plasma membrane"/>
    <property type="evidence" value="ECO:0007669"/>
    <property type="project" value="UniProtKB-SubCell"/>
</dbReference>
<dbReference type="PRINTS" id="PR00885">
    <property type="entry name" value="BCTERIALGSPH"/>
</dbReference>
<dbReference type="NCBIfam" id="TIGR02532">
    <property type="entry name" value="IV_pilin_GFxxxE"/>
    <property type="match status" value="1"/>
</dbReference>
<proteinExistence type="predicted"/>
<dbReference type="InterPro" id="IPR012902">
    <property type="entry name" value="N_methyl_site"/>
</dbReference>
<dbReference type="Gene3D" id="3.55.40.10">
    <property type="entry name" value="minor pseudopilin epsh domain"/>
    <property type="match status" value="1"/>
</dbReference>
<name>A0A855MG79_9GAMM</name>
<dbReference type="Pfam" id="PF07963">
    <property type="entry name" value="N_methyl"/>
    <property type="match status" value="1"/>
</dbReference>
<evidence type="ECO:0000256" key="11">
    <source>
        <dbReference type="ARBA" id="ARBA00030775"/>
    </source>
</evidence>
<dbReference type="InterPro" id="IPR049875">
    <property type="entry name" value="TypeII_GspH"/>
</dbReference>
<dbReference type="GO" id="GO:0015627">
    <property type="term" value="C:type II protein secretion system complex"/>
    <property type="evidence" value="ECO:0007669"/>
    <property type="project" value="InterPro"/>
</dbReference>
<evidence type="ECO:0000256" key="10">
    <source>
        <dbReference type="ARBA" id="ARBA00023136"/>
    </source>
</evidence>
<evidence type="ECO:0000256" key="8">
    <source>
        <dbReference type="ARBA" id="ARBA00022927"/>
    </source>
</evidence>
<keyword evidence="6" id="KW-0997">Cell inner membrane</keyword>
<dbReference type="SUPFAM" id="SSF54523">
    <property type="entry name" value="Pili subunits"/>
    <property type="match status" value="1"/>
</dbReference>
<protein>
    <recommendedName>
        <fullName evidence="2">Type II secretion system protein H</fullName>
    </recommendedName>
    <alternativeName>
        <fullName evidence="11">General secretion pathway protein H</fullName>
    </alternativeName>
</protein>
<feature type="transmembrane region" description="Helical" evidence="12">
    <location>
        <begin position="63"/>
        <end position="86"/>
    </location>
</feature>
<gene>
    <name evidence="13" type="ORF">F131LOC_02254</name>
</gene>
<dbReference type="NCBIfam" id="TIGR01708">
    <property type="entry name" value="typeII_sec_gspH"/>
    <property type="match status" value="1"/>
</dbReference>
<keyword evidence="5" id="KW-0488">Methylation</keyword>
<evidence type="ECO:0000256" key="6">
    <source>
        <dbReference type="ARBA" id="ARBA00022519"/>
    </source>
</evidence>
<reference evidence="13" key="1">
    <citation type="submission" date="2017-12" db="EMBL/GenBank/DDBJ databases">
        <title>First report on the novel genomospecies/subspecies of Pectobacterium carotovorum in Russia.</title>
        <authorList>
            <person name="Shirshikov F.V."/>
            <person name="Miroshnikov K."/>
            <person name="Toshakov S.V."/>
            <person name="Kabanova A.P."/>
            <person name="Barannik A.P."/>
            <person name="Shneider M."/>
            <person name="Ignatov A.N."/>
            <person name="Miroshnikov K.A."/>
        </authorList>
    </citation>
    <scope>NUCLEOTIDE SEQUENCE [LARGE SCALE GENOMIC DNA]</scope>
    <source>
        <strain evidence="13">F131</strain>
    </source>
</reference>
<keyword evidence="10 12" id="KW-0472">Membrane</keyword>
<dbReference type="InterPro" id="IPR002416">
    <property type="entry name" value="T2SS_protein-GspH"/>
</dbReference>
<evidence type="ECO:0000256" key="2">
    <source>
        <dbReference type="ARBA" id="ARBA00021549"/>
    </source>
</evidence>
<comment type="caution">
    <text evidence="13">The sequence shown here is derived from an EMBL/GenBank/DDBJ whole genome shotgun (WGS) entry which is preliminary data.</text>
</comment>
<evidence type="ECO:0000256" key="5">
    <source>
        <dbReference type="ARBA" id="ARBA00022481"/>
    </source>
</evidence>
<accession>A0A855MG79</accession>
<evidence type="ECO:0000256" key="9">
    <source>
        <dbReference type="ARBA" id="ARBA00022989"/>
    </source>
</evidence>
<organism evidence="13">
    <name type="scientific">Pectobacterium versatile</name>
    <dbReference type="NCBI Taxonomy" id="2488639"/>
    <lineage>
        <taxon>Bacteria</taxon>
        <taxon>Pseudomonadati</taxon>
        <taxon>Pseudomonadota</taxon>
        <taxon>Gammaproteobacteria</taxon>
        <taxon>Enterobacterales</taxon>
        <taxon>Pectobacteriaceae</taxon>
        <taxon>Pectobacterium</taxon>
    </lineage>
</organism>
<dbReference type="AlphaFoldDB" id="A0A855MG79"/>
<keyword evidence="9 12" id="KW-1133">Transmembrane helix</keyword>